<evidence type="ECO:0000259" key="2">
    <source>
        <dbReference type="Pfam" id="PF10675"/>
    </source>
</evidence>
<sequence length="152" mass="17401">MNWTTFLILAAIAVIVGLASYAAWLLLALRRQKQKITAARQKRQDFTYDSVQIIAKAMLNGDCNLSEGVIRLNALLPGLTPGAMDNYPAMQQLYHVVMDMPTHEARRALPKNQRMRLDLTRESREVELDAKIKLELRRLLSDIEIKNRKQDV</sequence>
<proteinExistence type="predicted"/>
<evidence type="ECO:0000256" key="1">
    <source>
        <dbReference type="SAM" id="Phobius"/>
    </source>
</evidence>
<keyword evidence="1" id="KW-1133">Transmembrane helix</keyword>
<organism evidence="3 4">
    <name type="scientific">Chelonobacter oris</name>
    <dbReference type="NCBI Taxonomy" id="505317"/>
    <lineage>
        <taxon>Bacteria</taxon>
        <taxon>Pseudomonadati</taxon>
        <taxon>Pseudomonadota</taxon>
        <taxon>Gammaproteobacteria</taxon>
        <taxon>Pasteurellales</taxon>
        <taxon>Pasteurellaceae</taxon>
        <taxon>Chelonobacter</taxon>
    </lineage>
</organism>
<keyword evidence="4" id="KW-1185">Reference proteome</keyword>
<dbReference type="Pfam" id="PF10675">
    <property type="entry name" value="DUF2489"/>
    <property type="match status" value="1"/>
</dbReference>
<dbReference type="InterPro" id="IPR019617">
    <property type="entry name" value="DUF2489"/>
</dbReference>
<name>A0A0A3AU01_9PAST</name>
<comment type="caution">
    <text evidence="3">The sequence shown here is derived from an EMBL/GenBank/DDBJ whole genome shotgun (WGS) entry which is preliminary data.</text>
</comment>
<keyword evidence="1" id="KW-0812">Transmembrane</keyword>
<gene>
    <name evidence="3" type="ORF">OA57_06800</name>
</gene>
<protein>
    <recommendedName>
        <fullName evidence="2">DUF2489 domain-containing protein</fullName>
    </recommendedName>
</protein>
<evidence type="ECO:0000313" key="4">
    <source>
        <dbReference type="Proteomes" id="UP000030380"/>
    </source>
</evidence>
<dbReference type="RefSeq" id="WP_034615307.1">
    <property type="nucleotide sequence ID" value="NZ_JSUM01000010.1"/>
</dbReference>
<dbReference type="Proteomes" id="UP000030380">
    <property type="component" value="Unassembled WGS sequence"/>
</dbReference>
<reference evidence="3 4" key="1">
    <citation type="submission" date="2014-11" db="EMBL/GenBank/DDBJ databases">
        <title>Draft genome sequence of Chelonobacter oris 1662T, associated with respiratory disease in Hermann's Tortoises.</title>
        <authorList>
            <person name="Kudirkiene E."/>
            <person name="Hansen M.J."/>
            <person name="Bojesen A.M."/>
        </authorList>
    </citation>
    <scope>NUCLEOTIDE SEQUENCE [LARGE SCALE GENOMIC DNA]</scope>
    <source>
        <strain evidence="3 4">1662</strain>
    </source>
</reference>
<dbReference type="AlphaFoldDB" id="A0A0A3AU01"/>
<dbReference type="OrthoDB" id="5293867at2"/>
<accession>A0A0A3AU01</accession>
<feature type="transmembrane region" description="Helical" evidence="1">
    <location>
        <begin position="6"/>
        <end position="27"/>
    </location>
</feature>
<feature type="domain" description="DUF2489" evidence="2">
    <location>
        <begin position="15"/>
        <end position="139"/>
    </location>
</feature>
<evidence type="ECO:0000313" key="3">
    <source>
        <dbReference type="EMBL" id="KGQ70545.1"/>
    </source>
</evidence>
<keyword evidence="1" id="KW-0472">Membrane</keyword>
<dbReference type="STRING" id="505317.OA57_06800"/>
<dbReference type="EMBL" id="JSUM01000010">
    <property type="protein sequence ID" value="KGQ70545.1"/>
    <property type="molecule type" value="Genomic_DNA"/>
</dbReference>